<protein>
    <submittedName>
        <fullName evidence="1">Uncharacterized protein</fullName>
    </submittedName>
</protein>
<keyword evidence="2" id="KW-1185">Reference proteome</keyword>
<evidence type="ECO:0000313" key="2">
    <source>
        <dbReference type="Proteomes" id="UP001241377"/>
    </source>
</evidence>
<organism evidence="1 2">
    <name type="scientific">Naganishia cerealis</name>
    <dbReference type="NCBI Taxonomy" id="610337"/>
    <lineage>
        <taxon>Eukaryota</taxon>
        <taxon>Fungi</taxon>
        <taxon>Dikarya</taxon>
        <taxon>Basidiomycota</taxon>
        <taxon>Agaricomycotina</taxon>
        <taxon>Tremellomycetes</taxon>
        <taxon>Filobasidiales</taxon>
        <taxon>Filobasidiaceae</taxon>
        <taxon>Naganishia</taxon>
    </lineage>
</organism>
<evidence type="ECO:0000313" key="1">
    <source>
        <dbReference type="EMBL" id="KAJ9109769.1"/>
    </source>
</evidence>
<reference evidence="1" key="1">
    <citation type="submission" date="2023-04" db="EMBL/GenBank/DDBJ databases">
        <title>Draft Genome sequencing of Naganishia species isolated from polar environments using Oxford Nanopore Technology.</title>
        <authorList>
            <person name="Leo P."/>
            <person name="Venkateswaran K."/>
        </authorList>
    </citation>
    <scope>NUCLEOTIDE SEQUENCE</scope>
    <source>
        <strain evidence="1">MNA-CCFEE 5261</strain>
    </source>
</reference>
<comment type="caution">
    <text evidence="1">The sequence shown here is derived from an EMBL/GenBank/DDBJ whole genome shotgun (WGS) entry which is preliminary data.</text>
</comment>
<dbReference type="EMBL" id="JASBWR010000016">
    <property type="protein sequence ID" value="KAJ9109769.1"/>
    <property type="molecule type" value="Genomic_DNA"/>
</dbReference>
<sequence>MVQATGGSAVIAIGSGCVSDIATPEERGKYMGLFSALSMAGPAIGPVLGGILSFALSWRWIFWILAIGCGASLIAIIFFLPETLRSIVGDGSLPKPWYNRRPQESLKLREEAKNRFGKGILPPEEVLKLQRKKFKPLQSFRMLLFPDVILMLLYSSLIYAQYYCVLTVYSQLLKKNYGYNDIQIGLCYLSNGVGAMAMAFGIGRFLDWDFKRAKKALGFNPNGAISLDGFPIEKTRLRVFPYVVGCLIGAGATSVIDPVINAIGEGWAFTLFSGIIIVLTPMPIILVKKGPSWRKARVDAAKRKQELSVKPGTSAN</sequence>
<gene>
    <name evidence="1" type="ORF">QFC19_001999</name>
</gene>
<dbReference type="Proteomes" id="UP001241377">
    <property type="component" value="Unassembled WGS sequence"/>
</dbReference>
<accession>A0ACC2WF06</accession>
<proteinExistence type="predicted"/>
<name>A0ACC2WF06_9TREE</name>